<dbReference type="InterPro" id="IPR001647">
    <property type="entry name" value="HTH_TetR"/>
</dbReference>
<dbReference type="AlphaFoldDB" id="K6YWE0"/>
<proteinExistence type="predicted"/>
<dbReference type="eggNOG" id="COG1309">
    <property type="taxonomic scope" value="Bacteria"/>
</dbReference>
<dbReference type="PROSITE" id="PS50977">
    <property type="entry name" value="HTH_TETR_2"/>
    <property type="match status" value="1"/>
</dbReference>
<dbReference type="SUPFAM" id="SSF46689">
    <property type="entry name" value="Homeodomain-like"/>
    <property type="match status" value="1"/>
</dbReference>
<sequence>MVNNINNIKNKNILEAAIKLLSVHGTSVPTAKIAQHAAVSNGTLFNYYPTKQALLDGVYLSIKKEISTHVFNQVAKETKHIKDLILLLWQQFISWAMANPLKQQVASLLRSSLAISDEVRALVDDIFRFINIKLKEAQNNQIISDMPTEFLCEIAVAQMQATIQHARVNDFSQQQLSQLVQQSFEVYWNGIKT</sequence>
<evidence type="ECO:0000313" key="4">
    <source>
        <dbReference type="EMBL" id="AGH43307.1"/>
    </source>
</evidence>
<reference evidence="4 5" key="1">
    <citation type="journal article" date="2013" name="Genome Announc.">
        <title>Complete Genome Sequence of Glaciecola psychrophila Strain 170T.</title>
        <authorList>
            <person name="Yin J."/>
            <person name="Chen J."/>
            <person name="Liu G."/>
            <person name="Yu Y."/>
            <person name="Song L."/>
            <person name="Wang X."/>
            <person name="Qu X."/>
        </authorList>
    </citation>
    <scope>NUCLEOTIDE SEQUENCE [LARGE SCALE GENOMIC DNA]</scope>
    <source>
        <strain evidence="4 5">170</strain>
    </source>
</reference>
<dbReference type="RefSeq" id="WP_007636945.1">
    <property type="nucleotide sequence ID" value="NC_020514.1"/>
</dbReference>
<protein>
    <recommendedName>
        <fullName evidence="3">HTH tetR-type domain-containing protein</fullName>
    </recommendedName>
</protein>
<dbReference type="KEGG" id="gps:C427_1198"/>
<accession>K6YWE0</accession>
<keyword evidence="1 2" id="KW-0238">DNA-binding</keyword>
<dbReference type="PATRIC" id="fig|1129794.4.peg.1189"/>
<dbReference type="OrthoDB" id="116240at2"/>
<dbReference type="InterPro" id="IPR009057">
    <property type="entry name" value="Homeodomain-like_sf"/>
</dbReference>
<dbReference type="GO" id="GO:0003677">
    <property type="term" value="F:DNA binding"/>
    <property type="evidence" value="ECO:0007669"/>
    <property type="project" value="UniProtKB-UniRule"/>
</dbReference>
<evidence type="ECO:0000256" key="2">
    <source>
        <dbReference type="PROSITE-ProRule" id="PRU00335"/>
    </source>
</evidence>
<feature type="DNA-binding region" description="H-T-H motif" evidence="2">
    <location>
        <begin position="29"/>
        <end position="48"/>
    </location>
</feature>
<dbReference type="EMBL" id="CP003837">
    <property type="protein sequence ID" value="AGH43307.1"/>
    <property type="molecule type" value="Genomic_DNA"/>
</dbReference>
<dbReference type="PRINTS" id="PR00455">
    <property type="entry name" value="HTHTETR"/>
</dbReference>
<keyword evidence="5" id="KW-1185">Reference proteome</keyword>
<gene>
    <name evidence="4" type="ORF">C427_1198</name>
</gene>
<evidence type="ECO:0000313" key="5">
    <source>
        <dbReference type="Proteomes" id="UP000011864"/>
    </source>
</evidence>
<evidence type="ECO:0000256" key="1">
    <source>
        <dbReference type="ARBA" id="ARBA00023125"/>
    </source>
</evidence>
<name>K6YWE0_9ALTE</name>
<dbReference type="Proteomes" id="UP000011864">
    <property type="component" value="Chromosome"/>
</dbReference>
<evidence type="ECO:0000259" key="3">
    <source>
        <dbReference type="PROSITE" id="PS50977"/>
    </source>
</evidence>
<dbReference type="STRING" id="1129794.C427_1198"/>
<dbReference type="Gene3D" id="1.10.357.10">
    <property type="entry name" value="Tetracycline Repressor, domain 2"/>
    <property type="match status" value="1"/>
</dbReference>
<feature type="domain" description="HTH tetR-type" evidence="3">
    <location>
        <begin position="7"/>
        <end position="66"/>
    </location>
</feature>
<organism evidence="4 5">
    <name type="scientific">Paraglaciecola psychrophila 170</name>
    <dbReference type="NCBI Taxonomy" id="1129794"/>
    <lineage>
        <taxon>Bacteria</taxon>
        <taxon>Pseudomonadati</taxon>
        <taxon>Pseudomonadota</taxon>
        <taxon>Gammaproteobacteria</taxon>
        <taxon>Alteromonadales</taxon>
        <taxon>Alteromonadaceae</taxon>
        <taxon>Paraglaciecola</taxon>
    </lineage>
</organism>
<dbReference type="HOGENOM" id="CLU_069356_12_9_6"/>
<dbReference type="Pfam" id="PF00440">
    <property type="entry name" value="TetR_N"/>
    <property type="match status" value="1"/>
</dbReference>